<keyword evidence="3" id="KW-1185">Reference proteome</keyword>
<evidence type="ECO:0000313" key="3">
    <source>
        <dbReference type="Proteomes" id="UP000500806"/>
    </source>
</evidence>
<gene>
    <name evidence="2" type="ORF">DCO16_06020</name>
</gene>
<protein>
    <submittedName>
        <fullName evidence="2">Uncharacterized protein</fullName>
    </submittedName>
</protein>
<dbReference type="KEGG" id="pani:DCO16_06020"/>
<dbReference type="AlphaFoldDB" id="A0A6M9PS01"/>
<organism evidence="2 3">
    <name type="scientific">Polynucleobacter antarcticus</name>
    <dbReference type="NCBI Taxonomy" id="1743162"/>
    <lineage>
        <taxon>Bacteria</taxon>
        <taxon>Pseudomonadati</taxon>
        <taxon>Pseudomonadota</taxon>
        <taxon>Betaproteobacteria</taxon>
        <taxon>Burkholderiales</taxon>
        <taxon>Burkholderiaceae</taxon>
        <taxon>Polynucleobacter</taxon>
    </lineage>
</organism>
<evidence type="ECO:0000256" key="1">
    <source>
        <dbReference type="SAM" id="MobiDB-lite"/>
    </source>
</evidence>
<feature type="region of interest" description="Disordered" evidence="1">
    <location>
        <begin position="111"/>
        <end position="148"/>
    </location>
</feature>
<proteinExistence type="predicted"/>
<evidence type="ECO:0000313" key="2">
    <source>
        <dbReference type="EMBL" id="QKM62652.1"/>
    </source>
</evidence>
<sequence>MQSHLSDNKQPTHKELVHSDFQIREVEAVVRRDAFTTIHVHVPPYETNILRNLFGRENVTVLERAQETTITPEQEYDRLCAKYGHEVVAKVFGEDDGDRLMEIVEGLMAEKRLKSNQEDATEQVPELGGESNQSQQSQPPEIKGAKKP</sequence>
<dbReference type="Proteomes" id="UP000500806">
    <property type="component" value="Chromosome"/>
</dbReference>
<reference evidence="2 3" key="1">
    <citation type="submission" date="2018-04" db="EMBL/GenBank/DDBJ databases">
        <title>Polynucleobacter sp. LimPoW16 genome.</title>
        <authorList>
            <person name="Hahn M.W."/>
        </authorList>
    </citation>
    <scope>NUCLEOTIDE SEQUENCE [LARGE SCALE GENOMIC DNA]</scope>
    <source>
        <strain evidence="2 3">LimPoW16</strain>
    </source>
</reference>
<accession>A0A6M9PS01</accession>
<name>A0A6M9PS01_9BURK</name>
<dbReference type="RefSeq" id="WP_173942814.1">
    <property type="nucleotide sequence ID" value="NZ_CBCSCD010000001.1"/>
</dbReference>
<dbReference type="EMBL" id="CP028941">
    <property type="protein sequence ID" value="QKM62652.1"/>
    <property type="molecule type" value="Genomic_DNA"/>
</dbReference>